<evidence type="ECO:0000313" key="1">
    <source>
        <dbReference type="EMBL" id="CUV65946.1"/>
    </source>
</evidence>
<proteinExistence type="predicted"/>
<gene>
    <name evidence="1" type="ORF">BN3087_520015</name>
</gene>
<protein>
    <submittedName>
        <fullName evidence="1">Uncharacterized protein</fullName>
    </submittedName>
</protein>
<reference evidence="1" key="1">
    <citation type="submission" date="2015-11" db="EMBL/GenBank/DDBJ databases">
        <authorList>
            <person name="Zhang Y."/>
            <person name="Guo Z."/>
        </authorList>
    </citation>
    <scope>NUCLEOTIDE SEQUENCE</scope>
    <source>
        <strain evidence="1">BN30871</strain>
    </source>
</reference>
<sequence length="197" mass="22934">MLKKIIFLLVLVFGFDGAFADSVKMDKQMKKSLDIAVAKVLEAFKTQDQKAIKTLVNKKAGVYIIFRRGIMDEFTHVNYIDFKSPIPEYLPYNHIEKKYYSLRYKKAPTFSCDSEKWSDWGIIVDVNNRYNALTDIAIAQKKYNEVNYTTSEFGIYKNIDKQSLKVVATADDFVFYMILIDGKWYLSILDRVEYCSA</sequence>
<accession>A0A0S4XNQ4</accession>
<dbReference type="EMBL" id="FAXN01000054">
    <property type="protein sequence ID" value="CUV65946.1"/>
    <property type="molecule type" value="Genomic_DNA"/>
</dbReference>
<organism evidence="1">
    <name type="scientific">Sulfurovum sp. enrichment culture clone C5</name>
    <dbReference type="NCBI Taxonomy" id="497650"/>
    <lineage>
        <taxon>Bacteria</taxon>
        <taxon>Pseudomonadati</taxon>
        <taxon>Campylobacterota</taxon>
        <taxon>Epsilonproteobacteria</taxon>
        <taxon>Campylobacterales</taxon>
        <taxon>Sulfurovaceae</taxon>
        <taxon>Sulfurovum</taxon>
        <taxon>environmental samples</taxon>
    </lineage>
</organism>
<name>A0A0S4XNQ4_9BACT</name>
<dbReference type="AlphaFoldDB" id="A0A0S4XNQ4"/>